<reference evidence="3 4" key="1">
    <citation type="submission" date="2016-10" db="EMBL/GenBank/DDBJ databases">
        <authorList>
            <person name="de Groot N.N."/>
        </authorList>
    </citation>
    <scope>NUCLEOTIDE SEQUENCE [LARGE SCALE GENOMIC DNA]</scope>
    <source>
        <strain evidence="3 4">DSM 22274</strain>
    </source>
</reference>
<feature type="signal peptide" evidence="1">
    <location>
        <begin position="1"/>
        <end position="30"/>
    </location>
</feature>
<dbReference type="PROSITE" id="PS51257">
    <property type="entry name" value="PROKAR_LIPOPROTEIN"/>
    <property type="match status" value="1"/>
</dbReference>
<evidence type="ECO:0000313" key="3">
    <source>
        <dbReference type="EMBL" id="SEE35571.1"/>
    </source>
</evidence>
<dbReference type="InterPro" id="IPR008254">
    <property type="entry name" value="Flavodoxin/NO_synth"/>
</dbReference>
<dbReference type="SUPFAM" id="SSF52218">
    <property type="entry name" value="Flavoproteins"/>
    <property type="match status" value="1"/>
</dbReference>
<feature type="domain" description="Flavodoxin-like" evidence="2">
    <location>
        <begin position="75"/>
        <end position="217"/>
    </location>
</feature>
<protein>
    <submittedName>
        <fullName evidence="3">Flavodoxin</fullName>
    </submittedName>
</protein>
<dbReference type="EMBL" id="FNTV01000001">
    <property type="protein sequence ID" value="SEE35571.1"/>
    <property type="molecule type" value="Genomic_DNA"/>
</dbReference>
<accession>A0A1H5I6Q0</accession>
<dbReference type="AlphaFoldDB" id="A0A1H5I6Q0"/>
<evidence type="ECO:0000313" key="4">
    <source>
        <dbReference type="Proteomes" id="UP000182725"/>
    </source>
</evidence>
<keyword evidence="1" id="KW-0732">Signal</keyword>
<dbReference type="Pfam" id="PF12682">
    <property type="entry name" value="Flavodoxin_4"/>
    <property type="match status" value="1"/>
</dbReference>
<gene>
    <name evidence="3" type="ORF">SAMN04489740_1210</name>
</gene>
<dbReference type="Gene3D" id="3.40.50.360">
    <property type="match status" value="1"/>
</dbReference>
<feature type="chain" id="PRO_5010381118" evidence="1">
    <location>
        <begin position="31"/>
        <end position="223"/>
    </location>
</feature>
<proteinExistence type="predicted"/>
<dbReference type="RefSeq" id="WP_244516750.1">
    <property type="nucleotide sequence ID" value="NZ_FNTV01000001.1"/>
</dbReference>
<evidence type="ECO:0000259" key="2">
    <source>
        <dbReference type="Pfam" id="PF12682"/>
    </source>
</evidence>
<name>A0A1H5I6Q0_9MICC</name>
<organism evidence="3 4">
    <name type="scientific">Arthrobacter alpinus</name>
    <dbReference type="NCBI Taxonomy" id="656366"/>
    <lineage>
        <taxon>Bacteria</taxon>
        <taxon>Bacillati</taxon>
        <taxon>Actinomycetota</taxon>
        <taxon>Actinomycetes</taxon>
        <taxon>Micrococcales</taxon>
        <taxon>Micrococcaceae</taxon>
        <taxon>Arthrobacter</taxon>
    </lineage>
</organism>
<dbReference type="InterPro" id="IPR029039">
    <property type="entry name" value="Flavoprotein-like_sf"/>
</dbReference>
<dbReference type="PANTHER" id="PTHR39201">
    <property type="entry name" value="EXPORTED PROTEIN-RELATED"/>
    <property type="match status" value="1"/>
</dbReference>
<sequence length="223" mass="24006">MENPNRRTMFHAGFLGGGALMAALAGCATAEPIPSTTTSQGQPAMTTGPNSKTLLVYFSRAGENYHDGGRRVLTKGNTEVLAGMISDRTACDVYRIEETNQYSNSYDETVARNADEQRNNSRPAIAKSLPNLGQYNTVLLGSPVWNVRAPMIMSTFLDSVDLAGKVVRPFVTYAVSGMGSVEQDYRARLTTAEVLPGLALRGEDLEAAGTELDHWLQQSGLGV</sequence>
<dbReference type="Proteomes" id="UP000182725">
    <property type="component" value="Unassembled WGS sequence"/>
</dbReference>
<dbReference type="GO" id="GO:0010181">
    <property type="term" value="F:FMN binding"/>
    <property type="evidence" value="ECO:0007669"/>
    <property type="project" value="InterPro"/>
</dbReference>
<evidence type="ECO:0000256" key="1">
    <source>
        <dbReference type="SAM" id="SignalP"/>
    </source>
</evidence>
<dbReference type="PANTHER" id="PTHR39201:SF1">
    <property type="entry name" value="FLAVODOXIN-LIKE DOMAIN-CONTAINING PROTEIN"/>
    <property type="match status" value="1"/>
</dbReference>